<name>A0A1Z2LE06_9ACTN</name>
<protein>
    <submittedName>
        <fullName evidence="1">Uncharacterized protein</fullName>
    </submittedName>
</protein>
<dbReference type="KEGG" id="salj:SMD11_6971"/>
<reference evidence="1 2" key="1">
    <citation type="submission" date="2017-06" db="EMBL/GenBank/DDBJ databases">
        <title>Streptomyces albireticuli Genome sequencing and assembly.</title>
        <authorList>
            <person name="Wang Y."/>
            <person name="Du B."/>
            <person name="Ding Y."/>
            <person name="Liu H."/>
            <person name="Hou Q."/>
            <person name="Liu K."/>
            <person name="Yao L."/>
            <person name="Wang C."/>
        </authorList>
    </citation>
    <scope>NUCLEOTIDE SEQUENCE [LARGE SCALE GENOMIC DNA]</scope>
    <source>
        <strain evidence="1 2">MDJK11</strain>
    </source>
</reference>
<organism evidence="1 2">
    <name type="scientific">Streptomyces albireticuli</name>
    <dbReference type="NCBI Taxonomy" id="1940"/>
    <lineage>
        <taxon>Bacteria</taxon>
        <taxon>Bacillati</taxon>
        <taxon>Actinomycetota</taxon>
        <taxon>Actinomycetes</taxon>
        <taxon>Kitasatosporales</taxon>
        <taxon>Streptomycetaceae</taxon>
        <taxon>Streptomyces</taxon>
    </lineage>
</organism>
<dbReference type="EMBL" id="CP021744">
    <property type="protein sequence ID" value="ARZ72547.1"/>
    <property type="molecule type" value="Genomic_DNA"/>
</dbReference>
<dbReference type="Proteomes" id="UP000195755">
    <property type="component" value="Chromosome"/>
</dbReference>
<accession>A0A1Z2LE06</accession>
<evidence type="ECO:0000313" key="2">
    <source>
        <dbReference type="Proteomes" id="UP000195755"/>
    </source>
</evidence>
<evidence type="ECO:0000313" key="1">
    <source>
        <dbReference type="EMBL" id="ARZ72547.1"/>
    </source>
</evidence>
<gene>
    <name evidence="1" type="ORF">SMD11_6971</name>
</gene>
<dbReference type="AlphaFoldDB" id="A0A1Z2LE06"/>
<sequence length="182" mass="19646">MTIDRRIRSLAMDTHGTLELDALRDETADLARALNPASPGRSALRLEACLPALQYLHLHTTALLALAPASHRTQPIWAAADLSTWARTATRILTDDEQPASGRLRELDRLLTEAQGRLEELHTLRSIELAEGLTGETATRSAIRDGRPVAETLALIAADLADLTAACQDLPAPAPRPRPDSG</sequence>
<proteinExistence type="predicted"/>